<evidence type="ECO:0000313" key="3">
    <source>
        <dbReference type="EMBL" id="KAK7497382.1"/>
    </source>
</evidence>
<feature type="domain" description="Apple" evidence="2">
    <location>
        <begin position="205"/>
        <end position="233"/>
    </location>
</feature>
<comment type="caution">
    <text evidence="3">The sequence shown here is derived from an EMBL/GenBank/DDBJ whole genome shotgun (WGS) entry which is preliminary data.</text>
</comment>
<dbReference type="Gene3D" id="3.50.4.10">
    <property type="entry name" value="Hepatocyte Growth Factor"/>
    <property type="match status" value="1"/>
</dbReference>
<evidence type="ECO:0000259" key="2">
    <source>
        <dbReference type="Pfam" id="PF00024"/>
    </source>
</evidence>
<name>A0ABD0LEF5_9CAEN</name>
<proteinExistence type="predicted"/>
<reference evidence="3 4" key="1">
    <citation type="journal article" date="2023" name="Sci. Data">
        <title>Genome assembly of the Korean intertidal mud-creeper Batillaria attramentaria.</title>
        <authorList>
            <person name="Patra A.K."/>
            <person name="Ho P.T."/>
            <person name="Jun S."/>
            <person name="Lee S.J."/>
            <person name="Kim Y."/>
            <person name="Won Y.J."/>
        </authorList>
    </citation>
    <scope>NUCLEOTIDE SEQUENCE [LARGE SCALE GENOMIC DNA]</scope>
    <source>
        <strain evidence="3">Wonlab-2016</strain>
    </source>
</reference>
<dbReference type="InterPro" id="IPR003609">
    <property type="entry name" value="Pan_app"/>
</dbReference>
<evidence type="ECO:0000313" key="4">
    <source>
        <dbReference type="Proteomes" id="UP001519460"/>
    </source>
</evidence>
<keyword evidence="4" id="KW-1185">Reference proteome</keyword>
<dbReference type="SUPFAM" id="SSF57414">
    <property type="entry name" value="Hairpin loop containing domain-like"/>
    <property type="match status" value="1"/>
</dbReference>
<dbReference type="Proteomes" id="UP001519460">
    <property type="component" value="Unassembled WGS sequence"/>
</dbReference>
<organism evidence="3 4">
    <name type="scientific">Batillaria attramentaria</name>
    <dbReference type="NCBI Taxonomy" id="370345"/>
    <lineage>
        <taxon>Eukaryota</taxon>
        <taxon>Metazoa</taxon>
        <taxon>Spiralia</taxon>
        <taxon>Lophotrochozoa</taxon>
        <taxon>Mollusca</taxon>
        <taxon>Gastropoda</taxon>
        <taxon>Caenogastropoda</taxon>
        <taxon>Sorbeoconcha</taxon>
        <taxon>Cerithioidea</taxon>
        <taxon>Batillariidae</taxon>
        <taxon>Batillaria</taxon>
    </lineage>
</organism>
<sequence>MESTKLLAFFCMFYTSSVHCAMTMRHMVATQQTQASGYVFADNLLWMKHVRSMINCHVLCTNDDACAAFTFTLHGVGVAGVCRAHDKAAGQNNTTWVSNPTTRSYRLPDRYYAEDAVLTTPAVIETTEAPCVSDGDCPDSSWICLQGKCLCQLGNYYSVGSDTCVSSCNTADLLNDFHNYGGTRLKAVSLLPPLIGWSPIFSYTLTEAQCEAFCVATSDCSAVNFDVGTQKCEGVPKGALLLSLSFFQSDASAVFKERVCK</sequence>
<protein>
    <recommendedName>
        <fullName evidence="2">Apple domain-containing protein</fullName>
    </recommendedName>
</protein>
<evidence type="ECO:0000256" key="1">
    <source>
        <dbReference type="SAM" id="SignalP"/>
    </source>
</evidence>
<feature type="chain" id="PRO_5044886542" description="Apple domain-containing protein" evidence="1">
    <location>
        <begin position="21"/>
        <end position="261"/>
    </location>
</feature>
<dbReference type="AlphaFoldDB" id="A0ABD0LEF5"/>
<keyword evidence="1" id="KW-0732">Signal</keyword>
<dbReference type="EMBL" id="JACVVK020000059">
    <property type="protein sequence ID" value="KAK7497382.1"/>
    <property type="molecule type" value="Genomic_DNA"/>
</dbReference>
<accession>A0ABD0LEF5</accession>
<feature type="signal peptide" evidence="1">
    <location>
        <begin position="1"/>
        <end position="20"/>
    </location>
</feature>
<dbReference type="Pfam" id="PF00024">
    <property type="entry name" value="PAN_1"/>
    <property type="match status" value="1"/>
</dbReference>
<gene>
    <name evidence="3" type="ORF">BaRGS_00011426</name>
</gene>